<accession>A0ABY9R2R2</accession>
<keyword evidence="9" id="KW-1185">Reference proteome</keyword>
<feature type="transmembrane region" description="Helical" evidence="7">
    <location>
        <begin position="52"/>
        <end position="74"/>
    </location>
</feature>
<protein>
    <submittedName>
        <fullName evidence="8">Polysulfide reductase NrfD</fullName>
    </submittedName>
</protein>
<evidence type="ECO:0000256" key="6">
    <source>
        <dbReference type="ARBA" id="ARBA00023136"/>
    </source>
</evidence>
<sequence length="387" mass="43402">MIEKVLKGSPAFYIWLLFLGGIASLGVFAYIFQLKYGLTITGMSRDVSWGLYISQFTYFVGVAASAVMLVLPAYFHHYKKFKKMIILGEFMAISAVLMCMLFIVTDMGQPQRMLNVILHPTPNSIMFYDMMVLMGYLFINALVGWVTLEAERHDVEPPKWIKFFIYLSVVWAFSIHTVTAFLYAGLPGRHYWLTAIMAARFLSSAFASGPAILLLLVIALRRLTGFDPGREAIQTLTKIITYAMAINVFFFLLEVFTAFYSGMPGHQHPLTFLFVGHDGHASWVVGWMWTAAVLAILSLCLLIPPQFRDNERVLPWALGILVIASWIDKGLGLLIGGFTPNPFETVTIYTPTFPEILVTVGVYAIGLMVLSVLWKIALDVKKEAGTF</sequence>
<dbReference type="Proteomes" id="UP001180616">
    <property type="component" value="Chromosome"/>
</dbReference>
<proteinExistence type="inferred from homology"/>
<evidence type="ECO:0000256" key="7">
    <source>
        <dbReference type="SAM" id="Phobius"/>
    </source>
</evidence>
<dbReference type="NCBIfam" id="NF045798">
    <property type="entry name" value="DsrP"/>
    <property type="match status" value="1"/>
</dbReference>
<dbReference type="PANTHER" id="PTHR43044">
    <property type="match status" value="1"/>
</dbReference>
<dbReference type="Gene3D" id="1.20.1630.10">
    <property type="entry name" value="Formate dehydrogenase/DMSO reductase domain"/>
    <property type="match status" value="1"/>
</dbReference>
<keyword evidence="3" id="KW-1003">Cell membrane</keyword>
<feature type="transmembrane region" description="Helical" evidence="7">
    <location>
        <begin position="125"/>
        <end position="148"/>
    </location>
</feature>
<name>A0ABY9R2R2_9BACT</name>
<feature type="transmembrane region" description="Helical" evidence="7">
    <location>
        <begin position="86"/>
        <end position="105"/>
    </location>
</feature>
<dbReference type="InterPro" id="IPR054823">
    <property type="entry name" value="DsrP-like"/>
</dbReference>
<keyword evidence="4 7" id="KW-0812">Transmembrane</keyword>
<keyword evidence="5 7" id="KW-1133">Transmembrane helix</keyword>
<reference evidence="8" key="1">
    <citation type="submission" date="2023-09" db="EMBL/GenBank/DDBJ databases">
        <authorList>
            <consortium name="CW5 consortium"/>
            <person name="Lu C.-W."/>
        </authorList>
    </citation>
    <scope>NUCLEOTIDE SEQUENCE</scope>
    <source>
        <strain evidence="8">KPS</strain>
    </source>
</reference>
<keyword evidence="6 7" id="KW-0472">Membrane</keyword>
<feature type="transmembrane region" description="Helical" evidence="7">
    <location>
        <begin position="191"/>
        <end position="218"/>
    </location>
</feature>
<feature type="transmembrane region" description="Helical" evidence="7">
    <location>
        <begin position="160"/>
        <end position="185"/>
    </location>
</feature>
<evidence type="ECO:0000256" key="4">
    <source>
        <dbReference type="ARBA" id="ARBA00022692"/>
    </source>
</evidence>
<feature type="transmembrane region" description="Helical" evidence="7">
    <location>
        <begin position="239"/>
        <end position="260"/>
    </location>
</feature>
<evidence type="ECO:0000313" key="8">
    <source>
        <dbReference type="EMBL" id="WMW65596.1"/>
    </source>
</evidence>
<comment type="subcellular location">
    <subcellularLocation>
        <location evidence="1">Cell membrane</location>
        <topology evidence="1">Multi-pass membrane protein</topology>
    </subcellularLocation>
</comment>
<dbReference type="PANTHER" id="PTHR43044:SF2">
    <property type="entry name" value="POLYSULPHIDE REDUCTASE NRFD"/>
    <property type="match status" value="1"/>
</dbReference>
<feature type="transmembrane region" description="Helical" evidence="7">
    <location>
        <begin position="280"/>
        <end position="302"/>
    </location>
</feature>
<dbReference type="InterPro" id="IPR005614">
    <property type="entry name" value="NrfD-like"/>
</dbReference>
<evidence type="ECO:0000256" key="3">
    <source>
        <dbReference type="ARBA" id="ARBA00022475"/>
    </source>
</evidence>
<evidence type="ECO:0000313" key="9">
    <source>
        <dbReference type="Proteomes" id="UP001180616"/>
    </source>
</evidence>
<comment type="similarity">
    <text evidence="2">Belongs to the NrfD family.</text>
</comment>
<feature type="transmembrane region" description="Helical" evidence="7">
    <location>
        <begin position="356"/>
        <end position="378"/>
    </location>
</feature>
<gene>
    <name evidence="8" type="primary">nrfD</name>
    <name evidence="8" type="ORF">KPS_000084</name>
</gene>
<feature type="transmembrane region" description="Helical" evidence="7">
    <location>
        <begin position="12"/>
        <end position="32"/>
    </location>
</feature>
<evidence type="ECO:0000256" key="1">
    <source>
        <dbReference type="ARBA" id="ARBA00004651"/>
    </source>
</evidence>
<evidence type="ECO:0000256" key="5">
    <source>
        <dbReference type="ARBA" id="ARBA00022989"/>
    </source>
</evidence>
<dbReference type="Pfam" id="PF03916">
    <property type="entry name" value="NrfD"/>
    <property type="match status" value="1"/>
</dbReference>
<dbReference type="EMBL" id="CP133659">
    <property type="protein sequence ID" value="WMW65596.1"/>
    <property type="molecule type" value="Genomic_DNA"/>
</dbReference>
<feature type="transmembrane region" description="Helical" evidence="7">
    <location>
        <begin position="314"/>
        <end position="336"/>
    </location>
</feature>
<dbReference type="RefSeq" id="WP_167126841.1">
    <property type="nucleotide sequence ID" value="NZ_CP133659.1"/>
</dbReference>
<organism evidence="8 9">
    <name type="scientific">Nitratidesulfovibrio liaohensis</name>
    <dbReference type="NCBI Taxonomy" id="2604158"/>
    <lineage>
        <taxon>Bacteria</taxon>
        <taxon>Pseudomonadati</taxon>
        <taxon>Thermodesulfobacteriota</taxon>
        <taxon>Desulfovibrionia</taxon>
        <taxon>Desulfovibrionales</taxon>
        <taxon>Desulfovibrionaceae</taxon>
        <taxon>Nitratidesulfovibrio</taxon>
    </lineage>
</organism>
<evidence type="ECO:0000256" key="2">
    <source>
        <dbReference type="ARBA" id="ARBA00008929"/>
    </source>
</evidence>